<evidence type="ECO:0000313" key="1">
    <source>
        <dbReference type="EMBL" id="CAG5097744.1"/>
    </source>
</evidence>
<dbReference type="EMBL" id="OU015569">
    <property type="protein sequence ID" value="CAG5097744.1"/>
    <property type="molecule type" value="Genomic_DNA"/>
</dbReference>
<dbReference type="Proteomes" id="UP001158576">
    <property type="component" value="Chromosome XSR"/>
</dbReference>
<organism evidence="1 2">
    <name type="scientific">Oikopleura dioica</name>
    <name type="common">Tunicate</name>
    <dbReference type="NCBI Taxonomy" id="34765"/>
    <lineage>
        <taxon>Eukaryota</taxon>
        <taxon>Metazoa</taxon>
        <taxon>Chordata</taxon>
        <taxon>Tunicata</taxon>
        <taxon>Appendicularia</taxon>
        <taxon>Copelata</taxon>
        <taxon>Oikopleuridae</taxon>
        <taxon>Oikopleura</taxon>
    </lineage>
</organism>
<name>A0ABN7SH79_OIKDI</name>
<protein>
    <submittedName>
        <fullName evidence="1">Oidioi.mRNA.OKI2018_I69.XSR.g15213.t1.cds</fullName>
    </submittedName>
</protein>
<accession>A0ABN7SH79</accession>
<evidence type="ECO:0000313" key="2">
    <source>
        <dbReference type="Proteomes" id="UP001158576"/>
    </source>
</evidence>
<keyword evidence="2" id="KW-1185">Reference proteome</keyword>
<gene>
    <name evidence="1" type="ORF">OKIOD_LOCUS6771</name>
</gene>
<proteinExistence type="predicted"/>
<sequence>MTPTNIESHQANYKGSLSYSNFNVKNKLKISFEERFFLDASDDETDKEQKVPVRRKTRRRRIRERVSAQLAEVATSYGLVRFHPLVVTDEKLLQVVLSHANSAIGMKIGDEDLLLAANRDADFEFMGSTAFAQEEYIDKFHENS</sequence>
<reference evidence="1 2" key="1">
    <citation type="submission" date="2021-04" db="EMBL/GenBank/DDBJ databases">
        <authorList>
            <person name="Bliznina A."/>
        </authorList>
    </citation>
    <scope>NUCLEOTIDE SEQUENCE [LARGE SCALE GENOMIC DNA]</scope>
</reference>